<comment type="caution">
    <text evidence="2">The sequence shown here is derived from an EMBL/GenBank/DDBJ whole genome shotgun (WGS) entry which is preliminary data.</text>
</comment>
<evidence type="ECO:0000313" key="2">
    <source>
        <dbReference type="EMBL" id="PRX57751.1"/>
    </source>
</evidence>
<dbReference type="Proteomes" id="UP000237640">
    <property type="component" value="Unassembled WGS sequence"/>
</dbReference>
<sequence>MRRCLILSTFVLFCCVFTSKAQEGIPVYFDYLADNYYLVYPSMAGISEGTKIRLTARQQWFDVEDAPNLQTLNINSRVGEKSGIGGIIFNDANGFHSQTGFKFTYAHHLQLAGDFRTLNQLSFGLSGTALLSSVDETEFRSVAFDPAIAGSKITSSYFNFDLGVSYNYREFYSHFTILNVLASTREIYRIGRADDPDNLVVPRVDNLRRYLFSVGYVFGRKTRIEPSVLLQLTEFTEEATVDFNAKVYRDVEFGTIWGGLSYRRSFDGAQFQQDGSFGEQRLQLFTPIVGINYKNFLVSYNYSYQSGDIRFDNGGFHQITLGYDFGQNDQEKRYDCYCPAANN</sequence>
<protein>
    <submittedName>
        <fullName evidence="2">Type IX secretion system PorP/SprF family membrane protein</fullName>
    </submittedName>
</protein>
<evidence type="ECO:0000313" key="3">
    <source>
        <dbReference type="Proteomes" id="UP000237640"/>
    </source>
</evidence>
<dbReference type="InterPro" id="IPR019861">
    <property type="entry name" value="PorP/SprF_Bacteroidetes"/>
</dbReference>
<proteinExistence type="predicted"/>
<evidence type="ECO:0000256" key="1">
    <source>
        <dbReference type="SAM" id="SignalP"/>
    </source>
</evidence>
<reference evidence="2 3" key="1">
    <citation type="submission" date="2018-03" db="EMBL/GenBank/DDBJ databases">
        <title>Genomic Encyclopedia of Archaeal and Bacterial Type Strains, Phase II (KMG-II): from individual species to whole genera.</title>
        <authorList>
            <person name="Goeker M."/>
        </authorList>
    </citation>
    <scope>NUCLEOTIDE SEQUENCE [LARGE SCALE GENOMIC DNA]</scope>
    <source>
        <strain evidence="2 3">DSM 25027</strain>
    </source>
</reference>
<organism evidence="2 3">
    <name type="scientific">Flagellimonas meridianipacifica</name>
    <dbReference type="NCBI Taxonomy" id="1080225"/>
    <lineage>
        <taxon>Bacteria</taxon>
        <taxon>Pseudomonadati</taxon>
        <taxon>Bacteroidota</taxon>
        <taxon>Flavobacteriia</taxon>
        <taxon>Flavobacteriales</taxon>
        <taxon>Flavobacteriaceae</taxon>
        <taxon>Flagellimonas</taxon>
    </lineage>
</organism>
<keyword evidence="3" id="KW-1185">Reference proteome</keyword>
<name>A0A2T0MJJ5_9FLAO</name>
<feature type="signal peptide" evidence="1">
    <location>
        <begin position="1"/>
        <end position="21"/>
    </location>
</feature>
<dbReference type="Pfam" id="PF11751">
    <property type="entry name" value="PorP_SprF"/>
    <property type="match status" value="1"/>
</dbReference>
<feature type="chain" id="PRO_5015761686" evidence="1">
    <location>
        <begin position="22"/>
        <end position="343"/>
    </location>
</feature>
<dbReference type="RefSeq" id="WP_106144956.1">
    <property type="nucleotide sequence ID" value="NZ_PVYX01000001.1"/>
</dbReference>
<keyword evidence="1" id="KW-0732">Signal</keyword>
<dbReference type="NCBIfam" id="TIGR03519">
    <property type="entry name" value="T9SS_PorP_fam"/>
    <property type="match status" value="1"/>
</dbReference>
<accession>A0A2T0MJJ5</accession>
<gene>
    <name evidence="2" type="ORF">CLV81_1761</name>
</gene>
<dbReference type="OrthoDB" id="648347at2"/>
<dbReference type="AlphaFoldDB" id="A0A2T0MJJ5"/>
<dbReference type="EMBL" id="PVYX01000001">
    <property type="protein sequence ID" value="PRX57751.1"/>
    <property type="molecule type" value="Genomic_DNA"/>
</dbReference>